<evidence type="ECO:0000313" key="5">
    <source>
        <dbReference type="Proteomes" id="UP000193944"/>
    </source>
</evidence>
<gene>
    <name evidence="4" type="ORF">BCR32DRAFT_264136</name>
</gene>
<keyword evidence="1" id="KW-0677">Repeat</keyword>
<dbReference type="InterPro" id="IPR002110">
    <property type="entry name" value="Ankyrin_rpt"/>
</dbReference>
<proteinExistence type="predicted"/>
<dbReference type="PANTHER" id="PTHR24198:SF165">
    <property type="entry name" value="ANKYRIN REPEAT-CONTAINING PROTEIN-RELATED"/>
    <property type="match status" value="1"/>
</dbReference>
<evidence type="ECO:0000313" key="4">
    <source>
        <dbReference type="EMBL" id="ORX87717.1"/>
    </source>
</evidence>
<dbReference type="AlphaFoldDB" id="A0A1Y1XPP8"/>
<keyword evidence="2 3" id="KW-0040">ANK repeat</keyword>
<accession>A0A1Y1XPP8</accession>
<keyword evidence="5" id="KW-1185">Reference proteome</keyword>
<dbReference type="OrthoDB" id="194358at2759"/>
<evidence type="ECO:0000256" key="1">
    <source>
        <dbReference type="ARBA" id="ARBA00022737"/>
    </source>
</evidence>
<dbReference type="InterPro" id="IPR036770">
    <property type="entry name" value="Ankyrin_rpt-contain_sf"/>
</dbReference>
<evidence type="ECO:0000256" key="3">
    <source>
        <dbReference type="PROSITE-ProRule" id="PRU00023"/>
    </source>
</evidence>
<dbReference type="STRING" id="1754192.A0A1Y1XPP8"/>
<dbReference type="Proteomes" id="UP000193944">
    <property type="component" value="Unassembled WGS sequence"/>
</dbReference>
<dbReference type="SUPFAM" id="SSF48403">
    <property type="entry name" value="Ankyrin repeat"/>
    <property type="match status" value="1"/>
</dbReference>
<feature type="repeat" description="ANK" evidence="3">
    <location>
        <begin position="428"/>
        <end position="460"/>
    </location>
</feature>
<reference evidence="4 5" key="2">
    <citation type="submission" date="2016-08" db="EMBL/GenBank/DDBJ databases">
        <title>Pervasive Adenine N6-methylation of Active Genes in Fungi.</title>
        <authorList>
            <consortium name="DOE Joint Genome Institute"/>
            <person name="Mondo S.J."/>
            <person name="Dannebaum R.O."/>
            <person name="Kuo R.C."/>
            <person name="Labutti K."/>
            <person name="Haridas S."/>
            <person name="Kuo A."/>
            <person name="Salamov A."/>
            <person name="Ahrendt S.R."/>
            <person name="Lipzen A."/>
            <person name="Sullivan W."/>
            <person name="Andreopoulos W.B."/>
            <person name="Clum A."/>
            <person name="Lindquist E."/>
            <person name="Daum C."/>
            <person name="Ramamoorthy G.K."/>
            <person name="Gryganskyi A."/>
            <person name="Culley D."/>
            <person name="Magnuson J.K."/>
            <person name="James T.Y."/>
            <person name="O'Malley M.A."/>
            <person name="Stajich J.E."/>
            <person name="Spatafora J.W."/>
            <person name="Visel A."/>
            <person name="Grigoriev I.V."/>
        </authorList>
    </citation>
    <scope>NUCLEOTIDE SEQUENCE [LARGE SCALE GENOMIC DNA]</scope>
    <source>
        <strain evidence="4 5">S4</strain>
    </source>
</reference>
<dbReference type="Gene3D" id="1.25.40.20">
    <property type="entry name" value="Ankyrin repeat-containing domain"/>
    <property type="match status" value="3"/>
</dbReference>
<dbReference type="SMART" id="SM00248">
    <property type="entry name" value="ANK"/>
    <property type="match status" value="8"/>
</dbReference>
<sequence length="578" mass="67632">MNYEGFIREFFGYLKSNDKKCLKLIEKNKKLVEAYFNKESDPKIIKEFVNEINYSILQNKGNFKLFEKVLKDNSFEYVYSLFKNSNILIDACKNGHEEAANWLITMDINPYIKDKVGRSALMYAVQNKLQKVIEKYGTDFKCVMLEDPEGNNALYYAINNVSALDYLKEVDINHINHNHETVLMYFCKRNIAYAIKPLIKRKGLDVNIPDKEGKTLSMILVENLKANELDYIRQNKCNFNYINENGESVLSVLIREMYRKNHPLQSYAIFARIIICLIKAETDFNIIVDEDGNSAIMAILIAHDYETFNFICRYAKNIDFQKKNRNEENATSLFLKLDLLPYLVNPMLYQDSFDFKYVDQMNGNTALILTVINKPNFLIDALQYHYSGINDVNVHKENALIIAVKMNNYFSVELLLKKCAHVNQQDDKGNTALHYAVQMRNIPIIYELIKNEANPNIKNHEKKSALEIAQKLGDRKIIDTIFGRLSYNDYLKEKSALKKIQPIRPQEIDEYLYMNTTDFNYRFIDDDCSKELKAQYKAYIDTMNRLKQYIDPRYRDFGDDMILFTVITSIMKSQSVEL</sequence>
<reference evidence="4 5" key="1">
    <citation type="submission" date="2016-08" db="EMBL/GenBank/DDBJ databases">
        <title>A Parts List for Fungal Cellulosomes Revealed by Comparative Genomics.</title>
        <authorList>
            <consortium name="DOE Joint Genome Institute"/>
            <person name="Haitjema C.H."/>
            <person name="Gilmore S.P."/>
            <person name="Henske J.K."/>
            <person name="Solomon K.V."/>
            <person name="De Groot R."/>
            <person name="Kuo A."/>
            <person name="Mondo S.J."/>
            <person name="Salamov A.A."/>
            <person name="Labutti K."/>
            <person name="Zhao Z."/>
            <person name="Chiniquy J."/>
            <person name="Barry K."/>
            <person name="Brewer H.M."/>
            <person name="Purvine S.O."/>
            <person name="Wright A.T."/>
            <person name="Boxma B."/>
            <person name="Van Alen T."/>
            <person name="Hackstein J.H."/>
            <person name="Baker S.E."/>
            <person name="Grigoriev I.V."/>
            <person name="O'Malley M.A."/>
        </authorList>
    </citation>
    <scope>NUCLEOTIDE SEQUENCE [LARGE SCALE GENOMIC DNA]</scope>
    <source>
        <strain evidence="4 5">S4</strain>
    </source>
</reference>
<dbReference type="PROSITE" id="PS50297">
    <property type="entry name" value="ANK_REP_REGION"/>
    <property type="match status" value="1"/>
</dbReference>
<organism evidence="4 5">
    <name type="scientific">Anaeromyces robustus</name>
    <dbReference type="NCBI Taxonomy" id="1754192"/>
    <lineage>
        <taxon>Eukaryota</taxon>
        <taxon>Fungi</taxon>
        <taxon>Fungi incertae sedis</taxon>
        <taxon>Chytridiomycota</taxon>
        <taxon>Chytridiomycota incertae sedis</taxon>
        <taxon>Neocallimastigomycetes</taxon>
        <taxon>Neocallimastigales</taxon>
        <taxon>Neocallimastigaceae</taxon>
        <taxon>Anaeromyces</taxon>
    </lineage>
</organism>
<dbReference type="PANTHER" id="PTHR24198">
    <property type="entry name" value="ANKYRIN REPEAT AND PROTEIN KINASE DOMAIN-CONTAINING PROTEIN"/>
    <property type="match status" value="1"/>
</dbReference>
<evidence type="ECO:0000256" key="2">
    <source>
        <dbReference type="ARBA" id="ARBA00023043"/>
    </source>
</evidence>
<comment type="caution">
    <text evidence="4">The sequence shown here is derived from an EMBL/GenBank/DDBJ whole genome shotgun (WGS) entry which is preliminary data.</text>
</comment>
<name>A0A1Y1XPP8_9FUNG</name>
<protein>
    <submittedName>
        <fullName evidence="4">Ankyrin</fullName>
    </submittedName>
</protein>
<dbReference type="EMBL" id="MCFG01000006">
    <property type="protein sequence ID" value="ORX87717.1"/>
    <property type="molecule type" value="Genomic_DNA"/>
</dbReference>
<dbReference type="Pfam" id="PF12796">
    <property type="entry name" value="Ank_2"/>
    <property type="match status" value="2"/>
</dbReference>
<dbReference type="PROSITE" id="PS50088">
    <property type="entry name" value="ANK_REPEAT"/>
    <property type="match status" value="1"/>
</dbReference>